<dbReference type="EMBL" id="BMNG01000007">
    <property type="protein sequence ID" value="GGO45294.1"/>
    <property type="molecule type" value="Genomic_DNA"/>
</dbReference>
<feature type="compositionally biased region" description="Pro residues" evidence="1">
    <location>
        <begin position="443"/>
        <end position="464"/>
    </location>
</feature>
<gene>
    <name evidence="4" type="ORF">GCM10012286_33480</name>
</gene>
<dbReference type="SUPFAM" id="SSF56801">
    <property type="entry name" value="Acetyl-CoA synthetase-like"/>
    <property type="match status" value="1"/>
</dbReference>
<dbReference type="SUPFAM" id="SSF52777">
    <property type="entry name" value="CoA-dependent acyltransferases"/>
    <property type="match status" value="2"/>
</dbReference>
<feature type="region of interest" description="Disordered" evidence="1">
    <location>
        <begin position="163"/>
        <end position="185"/>
    </location>
</feature>
<dbReference type="InterPro" id="IPR029058">
    <property type="entry name" value="AB_hydrolase_fold"/>
</dbReference>
<dbReference type="Proteomes" id="UP000656881">
    <property type="component" value="Unassembled WGS sequence"/>
</dbReference>
<dbReference type="InterPro" id="IPR001242">
    <property type="entry name" value="Condensation_dom"/>
</dbReference>
<protein>
    <recommendedName>
        <fullName evidence="6">AMP-binding protein</fullName>
    </recommendedName>
</protein>
<evidence type="ECO:0000313" key="4">
    <source>
        <dbReference type="EMBL" id="GGO45294.1"/>
    </source>
</evidence>
<dbReference type="InterPro" id="IPR000873">
    <property type="entry name" value="AMP-dep_synth/lig_dom"/>
</dbReference>
<comment type="caution">
    <text evidence="4">The sequence shown here is derived from an EMBL/GenBank/DDBJ whole genome shotgun (WGS) entry which is preliminary data.</text>
</comment>
<organism evidence="4 5">
    <name type="scientific">Streptomyces lasiicapitis</name>
    <dbReference type="NCBI Taxonomy" id="1923961"/>
    <lineage>
        <taxon>Bacteria</taxon>
        <taxon>Bacillati</taxon>
        <taxon>Actinomycetota</taxon>
        <taxon>Actinomycetes</taxon>
        <taxon>Kitasatosporales</taxon>
        <taxon>Streptomycetaceae</taxon>
        <taxon>Streptomyces</taxon>
    </lineage>
</organism>
<dbReference type="Pfam" id="PF00668">
    <property type="entry name" value="Condensation"/>
    <property type="match status" value="2"/>
</dbReference>
<dbReference type="Gene3D" id="3.40.50.980">
    <property type="match status" value="2"/>
</dbReference>
<name>A0ABQ2M086_9ACTN</name>
<accession>A0ABQ2M086</accession>
<dbReference type="Gene3D" id="3.30.559.10">
    <property type="entry name" value="Chloramphenicol acetyltransferase-like domain"/>
    <property type="match status" value="2"/>
</dbReference>
<evidence type="ECO:0000313" key="5">
    <source>
        <dbReference type="Proteomes" id="UP000656881"/>
    </source>
</evidence>
<feature type="region of interest" description="Disordered" evidence="1">
    <location>
        <begin position="423"/>
        <end position="466"/>
    </location>
</feature>
<dbReference type="Gene3D" id="3.40.50.1820">
    <property type="entry name" value="alpha/beta hydrolase"/>
    <property type="match status" value="1"/>
</dbReference>
<dbReference type="Pfam" id="PF00501">
    <property type="entry name" value="AMP-binding"/>
    <property type="match status" value="1"/>
</dbReference>
<evidence type="ECO:0000259" key="3">
    <source>
        <dbReference type="Pfam" id="PF00668"/>
    </source>
</evidence>
<dbReference type="PANTHER" id="PTHR45527">
    <property type="entry name" value="NONRIBOSOMAL PEPTIDE SYNTHETASE"/>
    <property type="match status" value="1"/>
</dbReference>
<dbReference type="Gene3D" id="3.30.559.30">
    <property type="entry name" value="Nonribosomal peptide synthetase, condensation domain"/>
    <property type="match status" value="1"/>
</dbReference>
<evidence type="ECO:0008006" key="6">
    <source>
        <dbReference type="Google" id="ProtNLM"/>
    </source>
</evidence>
<keyword evidence="5" id="KW-1185">Reference proteome</keyword>
<proteinExistence type="predicted"/>
<feature type="domain" description="Condensation" evidence="3">
    <location>
        <begin position="1"/>
        <end position="77"/>
    </location>
</feature>
<evidence type="ECO:0000256" key="1">
    <source>
        <dbReference type="SAM" id="MobiDB-lite"/>
    </source>
</evidence>
<feature type="domain" description="AMP-dependent synthetase/ligase" evidence="2">
    <location>
        <begin position="299"/>
        <end position="399"/>
    </location>
</feature>
<reference evidence="5" key="1">
    <citation type="journal article" date="2019" name="Int. J. Syst. Evol. Microbiol.">
        <title>The Global Catalogue of Microorganisms (GCM) 10K type strain sequencing project: providing services to taxonomists for standard genome sequencing and annotation.</title>
        <authorList>
            <consortium name="The Broad Institute Genomics Platform"/>
            <consortium name="The Broad Institute Genome Sequencing Center for Infectious Disease"/>
            <person name="Wu L."/>
            <person name="Ma J."/>
        </authorList>
    </citation>
    <scope>NUCLEOTIDE SEQUENCE [LARGE SCALE GENOMIC DNA]</scope>
    <source>
        <strain evidence="5">CGMCC 4.7349</strain>
    </source>
</reference>
<dbReference type="SUPFAM" id="SSF53474">
    <property type="entry name" value="alpha/beta-Hydrolases"/>
    <property type="match status" value="1"/>
</dbReference>
<sequence length="620" mass="66797">MIPLSFAQRRLWFIDRFQGPSATYNLPFLIRLTGGLDVAGLTEAVRDVVTRHESLRTLIVEDAAGAPAQRVLSAEELCLGVPLAEVAEETVACDGESAVPLARDLATAYTARVRGEEPGWDELPVQYVDYTLRQRELLGGESDPESVLSAQIGYWREELTGVPQPMRLPADRPRPPAASHRGDGVSLSVDEELPGSVTAHLGPLSTPTAKFDLEFNFFNDPDEPGLLIYLEYATDLFDRSTAEAVTARFERLIRQLTSDPARPVALADVLEDDERERVLRTFNDTAAPTPELTVAGLVERQVAATPDATALVCDDLELTYAELDARAERLARELTGRGVGPETVVALALPHSADLVVGMLGILKSGAAYLPIDPKYPSTRLDHILSDARPRLILTATDTVGVLPENDIPHLLIEDVLGGDGFAGDDARTGDTGATAPRAQAVPPHPCPRTPPTSCTPPAPPAPPRGVRHPGPWLRRIAHAVAAELQSRGHEEPAITLLHAAPAGWFTERGEVVSRAEARDALAGYLPGDENDSGRTALVESGATLATEHVRLIGHFTQPVYRGTALFFNATDSPEAEAAFWAPYVDGDVRAYDIHVTHIGLTSPEPAAEICAVIDRFLEA</sequence>
<dbReference type="InterPro" id="IPR023213">
    <property type="entry name" value="CAT-like_dom_sf"/>
</dbReference>
<evidence type="ECO:0000259" key="2">
    <source>
        <dbReference type="Pfam" id="PF00501"/>
    </source>
</evidence>
<feature type="domain" description="Condensation" evidence="3">
    <location>
        <begin position="208"/>
        <end position="277"/>
    </location>
</feature>
<dbReference type="PANTHER" id="PTHR45527:SF1">
    <property type="entry name" value="FATTY ACID SYNTHASE"/>
    <property type="match status" value="1"/>
</dbReference>